<sequence>MVRAELLLVLLGASQVALQHIGTSLRYVSDECEQLKRDLDAMSINGDQLKNGIVGGQVVESACTKLRSLNVLDFRSDDGQAALCGNTCYNATAATYAAMLNYDCFQGDDEFEVANQRLYAASFQFGCQRYDSDKYCVTLIGETMDAAGGSYSLCDDVVKELECCFESYRRYMSFGTNQTVTEMNYIKNKCSSISGISTPCSCGYNTYAANISNIYVCNAGTSHTEVQIFRCGQRTGGVVLGGVLGVLLLLFG</sequence>
<dbReference type="EMBL" id="KM038869">
    <property type="protein sequence ID" value="AIG56330.1"/>
    <property type="molecule type" value="Genomic_DNA"/>
</dbReference>
<organism evidence="2">
    <name type="scientific">Achlya hypogyna</name>
    <name type="common">Oomycete</name>
    <name type="synonym">Protoachlya hypogyna</name>
    <dbReference type="NCBI Taxonomy" id="1202772"/>
    <lineage>
        <taxon>Eukaryota</taxon>
        <taxon>Sar</taxon>
        <taxon>Stramenopiles</taxon>
        <taxon>Oomycota</taxon>
        <taxon>Saprolegniomycetes</taxon>
        <taxon>Saprolegniales</taxon>
        <taxon>Achlyaceae</taxon>
        <taxon>Achlya</taxon>
    </lineage>
</organism>
<accession>A0A0A7CPC1</accession>
<feature type="signal peptide" evidence="1">
    <location>
        <begin position="1"/>
        <end position="18"/>
    </location>
</feature>
<feature type="chain" id="PRO_5002037143" evidence="1">
    <location>
        <begin position="19"/>
        <end position="252"/>
    </location>
</feature>
<name>A0A0A7CPC1_ACHHY</name>
<reference evidence="2" key="1">
    <citation type="journal article" date="2014" name="Genome Biol. Evol.">
        <title>The secreted proteins of Achlya hypogyna and Thraustotheca clavata identify the ancestral oomycete secretome and reveal gene acquisitions by horizontal gene transfer.</title>
        <authorList>
            <person name="Misner I."/>
            <person name="Blouin N."/>
            <person name="Leonard G."/>
            <person name="Richards T.A."/>
            <person name="Lane C.E."/>
        </authorList>
    </citation>
    <scope>NUCLEOTIDE SEQUENCE</scope>
    <source>
        <strain evidence="2">ATCC 48635</strain>
    </source>
</reference>
<protein>
    <submittedName>
        <fullName evidence="2">Secreted protein</fullName>
    </submittedName>
</protein>
<dbReference type="AlphaFoldDB" id="A0A0A7CPC1"/>
<proteinExistence type="predicted"/>
<evidence type="ECO:0000256" key="1">
    <source>
        <dbReference type="SAM" id="SignalP"/>
    </source>
</evidence>
<evidence type="ECO:0000313" key="2">
    <source>
        <dbReference type="EMBL" id="AIG56330.1"/>
    </source>
</evidence>
<keyword evidence="1" id="KW-0732">Signal</keyword>